<organism evidence="1 2">
    <name type="scientific">Taibaiella chishuiensis</name>
    <dbReference type="NCBI Taxonomy" id="1434707"/>
    <lineage>
        <taxon>Bacteria</taxon>
        <taxon>Pseudomonadati</taxon>
        <taxon>Bacteroidota</taxon>
        <taxon>Chitinophagia</taxon>
        <taxon>Chitinophagales</taxon>
        <taxon>Chitinophagaceae</taxon>
        <taxon>Taibaiella</taxon>
    </lineage>
</organism>
<accession>A0A2P8D788</accession>
<keyword evidence="2" id="KW-1185">Reference proteome</keyword>
<dbReference type="EMBL" id="PYGD01000002">
    <property type="protein sequence ID" value="PSK93095.1"/>
    <property type="molecule type" value="Genomic_DNA"/>
</dbReference>
<comment type="caution">
    <text evidence="1">The sequence shown here is derived from an EMBL/GenBank/DDBJ whole genome shotgun (WGS) entry which is preliminary data.</text>
</comment>
<proteinExistence type="predicted"/>
<dbReference type="AlphaFoldDB" id="A0A2P8D788"/>
<evidence type="ECO:0000313" key="2">
    <source>
        <dbReference type="Proteomes" id="UP000240572"/>
    </source>
</evidence>
<reference evidence="1 2" key="1">
    <citation type="submission" date="2018-03" db="EMBL/GenBank/DDBJ databases">
        <title>Genomic Encyclopedia of Type Strains, Phase III (KMG-III): the genomes of soil and plant-associated and newly described type strains.</title>
        <authorList>
            <person name="Whitman W."/>
        </authorList>
    </citation>
    <scope>NUCLEOTIDE SEQUENCE [LARGE SCALE GENOMIC DNA]</scope>
    <source>
        <strain evidence="1 2">CGMCC 1.12700</strain>
    </source>
</reference>
<protein>
    <submittedName>
        <fullName evidence="1">Uncharacterized protein</fullName>
    </submittedName>
</protein>
<dbReference type="Proteomes" id="UP000240572">
    <property type="component" value="Unassembled WGS sequence"/>
</dbReference>
<evidence type="ECO:0000313" key="1">
    <source>
        <dbReference type="EMBL" id="PSK93095.1"/>
    </source>
</evidence>
<sequence>MEEIKTVIIGAEYNKEVIDKLELLLLQEGAALTAQKEGVAGSQDYQCYQVMLSGSMISIELETYTGMAITGNAAVVDYLCLALQKQAT</sequence>
<gene>
    <name evidence="1" type="ORF">B0I18_10264</name>
</gene>
<name>A0A2P8D788_9BACT</name>
<dbReference type="RefSeq" id="WP_106522124.1">
    <property type="nucleotide sequence ID" value="NZ_PYGD01000002.1"/>
</dbReference>